<protein>
    <submittedName>
        <fullName evidence="1">ABC transporter substrate-binding protein</fullName>
    </submittedName>
</protein>
<evidence type="ECO:0000313" key="1">
    <source>
        <dbReference type="EMBL" id="MFD2547914.1"/>
    </source>
</evidence>
<sequence>MQALLFYKSIVDNLQQSDPKQAEYLEEEVNILVHKLKFISPDQRPSVLVLSQKDSFQPMVNPQVKDTIIVAGGNILTEKFDNPSIILVVQEDKSLYGNMQFILQDEILSRTDAIQSDQIYIIQNQLFGESPESFLADVEACAEIIQPKYFIYGRQGVDWVKFDLT</sequence>
<dbReference type="EMBL" id="JBHULR010000003">
    <property type="protein sequence ID" value="MFD2547914.1"/>
    <property type="molecule type" value="Genomic_DNA"/>
</dbReference>
<reference evidence="2" key="1">
    <citation type="journal article" date="2019" name="Int. J. Syst. Evol. Microbiol.">
        <title>The Global Catalogue of Microorganisms (GCM) 10K type strain sequencing project: providing services to taxonomists for standard genome sequencing and annotation.</title>
        <authorList>
            <consortium name="The Broad Institute Genomics Platform"/>
            <consortium name="The Broad Institute Genome Sequencing Center for Infectious Disease"/>
            <person name="Wu L."/>
            <person name="Ma J."/>
        </authorList>
    </citation>
    <scope>NUCLEOTIDE SEQUENCE [LARGE SCALE GENOMIC DNA]</scope>
    <source>
        <strain evidence="2">KCTC 42662</strain>
    </source>
</reference>
<name>A0ABW5KI49_9SPHI</name>
<proteinExistence type="predicted"/>
<organism evidence="1 2">
    <name type="scientific">Sphingobacterium suaedae</name>
    <dbReference type="NCBI Taxonomy" id="1686402"/>
    <lineage>
        <taxon>Bacteria</taxon>
        <taxon>Pseudomonadati</taxon>
        <taxon>Bacteroidota</taxon>
        <taxon>Sphingobacteriia</taxon>
        <taxon>Sphingobacteriales</taxon>
        <taxon>Sphingobacteriaceae</taxon>
        <taxon>Sphingobacterium</taxon>
    </lineage>
</organism>
<gene>
    <name evidence="1" type="ORF">ACFSR5_09695</name>
</gene>
<comment type="caution">
    <text evidence="1">The sequence shown here is derived from an EMBL/GenBank/DDBJ whole genome shotgun (WGS) entry which is preliminary data.</text>
</comment>
<dbReference type="SUPFAM" id="SSF53807">
    <property type="entry name" value="Helical backbone' metal receptor"/>
    <property type="match status" value="1"/>
</dbReference>
<dbReference type="Gene3D" id="3.40.50.1980">
    <property type="entry name" value="Nitrogenase molybdenum iron protein domain"/>
    <property type="match status" value="1"/>
</dbReference>
<accession>A0ABW5KI49</accession>
<evidence type="ECO:0000313" key="2">
    <source>
        <dbReference type="Proteomes" id="UP001597545"/>
    </source>
</evidence>
<dbReference type="Proteomes" id="UP001597545">
    <property type="component" value="Unassembled WGS sequence"/>
</dbReference>
<keyword evidence="2" id="KW-1185">Reference proteome</keyword>
<dbReference type="RefSeq" id="WP_380903127.1">
    <property type="nucleotide sequence ID" value="NZ_JBHUEG010000007.1"/>
</dbReference>